<dbReference type="OrthoDB" id="9999611at2759"/>
<comment type="caution">
    <text evidence="2">The sequence shown here is derived from an EMBL/GenBank/DDBJ whole genome shotgun (WGS) entry which is preliminary data.</text>
</comment>
<feature type="compositionally biased region" description="Low complexity" evidence="1">
    <location>
        <begin position="58"/>
        <end position="69"/>
    </location>
</feature>
<dbReference type="EMBL" id="NAJM01000005">
    <property type="protein sequence ID" value="RVX74216.1"/>
    <property type="molecule type" value="Genomic_DNA"/>
</dbReference>
<feature type="compositionally biased region" description="Low complexity" evidence="1">
    <location>
        <begin position="1"/>
        <end position="18"/>
    </location>
</feature>
<evidence type="ECO:0000313" key="3">
    <source>
        <dbReference type="Proteomes" id="UP000288859"/>
    </source>
</evidence>
<dbReference type="Proteomes" id="UP000288859">
    <property type="component" value="Unassembled WGS sequence"/>
</dbReference>
<feature type="region of interest" description="Disordered" evidence="1">
    <location>
        <begin position="39"/>
        <end position="108"/>
    </location>
</feature>
<protein>
    <submittedName>
        <fullName evidence="2">Uncharacterized protein</fullName>
    </submittedName>
</protein>
<reference evidence="2 3" key="1">
    <citation type="submission" date="2017-03" db="EMBL/GenBank/DDBJ databases">
        <title>Genomes of endolithic fungi from Antarctica.</title>
        <authorList>
            <person name="Coleine C."/>
            <person name="Masonjones S."/>
            <person name="Stajich J.E."/>
        </authorList>
    </citation>
    <scope>NUCLEOTIDE SEQUENCE [LARGE SCALE GENOMIC DNA]</scope>
    <source>
        <strain evidence="2 3">CCFEE 6314</strain>
    </source>
</reference>
<organism evidence="2 3">
    <name type="scientific">Exophiala mesophila</name>
    <name type="common">Black yeast-like fungus</name>
    <dbReference type="NCBI Taxonomy" id="212818"/>
    <lineage>
        <taxon>Eukaryota</taxon>
        <taxon>Fungi</taxon>
        <taxon>Dikarya</taxon>
        <taxon>Ascomycota</taxon>
        <taxon>Pezizomycotina</taxon>
        <taxon>Eurotiomycetes</taxon>
        <taxon>Chaetothyriomycetidae</taxon>
        <taxon>Chaetothyriales</taxon>
        <taxon>Herpotrichiellaceae</taxon>
        <taxon>Exophiala</taxon>
    </lineage>
</organism>
<evidence type="ECO:0000256" key="1">
    <source>
        <dbReference type="SAM" id="MobiDB-lite"/>
    </source>
</evidence>
<feature type="region of interest" description="Disordered" evidence="1">
    <location>
        <begin position="1"/>
        <end position="26"/>
    </location>
</feature>
<proteinExistence type="predicted"/>
<sequence length="108" mass="10590">MSSSSSTDNSSSTSTDSNPSLLGGHAKYVQGAVSSALGYSSGQQTKDEAVQEMKAAQSSSDSGPPTKSSLLGTVESAAGSVTGCEGMQADGQNRLPHGAGSEETSGTG</sequence>
<gene>
    <name evidence="2" type="ORF">B0A52_02048</name>
</gene>
<name>A0A438NEQ6_EXOME</name>
<dbReference type="VEuPathDB" id="FungiDB:PV10_04806"/>
<evidence type="ECO:0000313" key="2">
    <source>
        <dbReference type="EMBL" id="RVX74216.1"/>
    </source>
</evidence>
<accession>A0A438NEQ6</accession>
<dbReference type="AlphaFoldDB" id="A0A438NEQ6"/>